<name>A0A6B0YSB1_9CHLR</name>
<feature type="transmembrane region" description="Helical" evidence="1">
    <location>
        <begin position="188"/>
        <end position="205"/>
    </location>
</feature>
<organism evidence="2">
    <name type="scientific">Caldilineaceae bacterium SB0664_bin_27</name>
    <dbReference type="NCBI Taxonomy" id="2605260"/>
    <lineage>
        <taxon>Bacteria</taxon>
        <taxon>Bacillati</taxon>
        <taxon>Chloroflexota</taxon>
        <taxon>Caldilineae</taxon>
        <taxon>Caldilineales</taxon>
        <taxon>Caldilineaceae</taxon>
    </lineage>
</organism>
<feature type="transmembrane region" description="Helical" evidence="1">
    <location>
        <begin position="387"/>
        <end position="405"/>
    </location>
</feature>
<keyword evidence="1" id="KW-0472">Membrane</keyword>
<sequence length="777" mass="86984">MRDFLRRHFGYSKLLSPIHYRMTKSLSRESGSADGPQCPTDNRSGYILLKGAIILALALAVALLRLYRLGELPPGISQDAGAHGLDALQVLRGEHAVFFPRNFGREGMNVYGTALATFLLGRTVLAIYLPAALASAGTVFAVFWLGQLFFDRDENGQPTPWRALVIGGVAAGLLSVSLSQTFVGRAGVRGNFLPLALSLCLALLWSGWRKRSLWQIALSGACAGLLPYTYIPARFVPFLFLFFGLSFLPSFVKDRTREGKRRGGDISNWLARIASSSKVEQQMIEVFLGCAALVAAPILLHFSLHPDHFFMRSDLVSVFQTHMSQGETLGTFLKNTWSHILAFGFRGDWATRHNIPFRPMLNIWEASFFWFGVAMAGWNIQRSANRLLLLWLLILLLPAALAIGMMPPPSFIRMIGVVPAVYLLIGFGFWESVQLLRRLGDASQVPTNLLSRTYRTGLTVVPGVVIAGLVLIQGVNTYNAYFIEGAANPRFQREFNSTWNDAAQVLNAMPSKTGTVYFLTSEDDMHYGFEYVNFGFEYLYQGAAPAYVFHARTLDLAAMIESTLRKLGRVTDVRLVQFTEDGTHSAHVFHVLDKYGRYLASDKHHQFNIHTFTDVVVDHPWTLYDYLEQLTVHYDGDISLVGFAVGEGERQLSTQHTLSLNCNRSLWVALQWQVHAGLDVDYAVSLRIHDAEGTRVHQNDQWLLLGRLYNAPTSRWMAGEPVDTHINFTVPPDLSQGEYELRLIVYDIKTLNPTVEIDVWEPEVVLTRLRLAECGGK</sequence>
<feature type="transmembrane region" description="Helical" evidence="1">
    <location>
        <begin position="361"/>
        <end position="380"/>
    </location>
</feature>
<gene>
    <name evidence="2" type="ORF">F4Y42_02760</name>
</gene>
<reference evidence="2" key="1">
    <citation type="submission" date="2019-09" db="EMBL/GenBank/DDBJ databases">
        <title>Characterisation of the sponge microbiome using genome-centric metagenomics.</title>
        <authorList>
            <person name="Engelberts J.P."/>
            <person name="Robbins S.J."/>
            <person name="De Goeij J.M."/>
            <person name="Aranda M."/>
            <person name="Bell S.C."/>
            <person name="Webster N.S."/>
        </authorList>
    </citation>
    <scope>NUCLEOTIDE SEQUENCE</scope>
    <source>
        <strain evidence="2">SB0664_bin_27</strain>
    </source>
</reference>
<keyword evidence="1" id="KW-0812">Transmembrane</keyword>
<evidence type="ECO:0000256" key="1">
    <source>
        <dbReference type="SAM" id="Phobius"/>
    </source>
</evidence>
<protein>
    <recommendedName>
        <fullName evidence="3">Glycosyltransferase RgtA/B/C/D-like domain-containing protein</fullName>
    </recommendedName>
</protein>
<feature type="transmembrane region" description="Helical" evidence="1">
    <location>
        <begin position="47"/>
        <end position="67"/>
    </location>
</feature>
<accession>A0A6B0YSB1</accession>
<keyword evidence="1" id="KW-1133">Transmembrane helix</keyword>
<feature type="transmembrane region" description="Helical" evidence="1">
    <location>
        <begin position="125"/>
        <end position="149"/>
    </location>
</feature>
<comment type="caution">
    <text evidence="2">The sequence shown here is derived from an EMBL/GenBank/DDBJ whole genome shotgun (WGS) entry which is preliminary data.</text>
</comment>
<feature type="transmembrane region" description="Helical" evidence="1">
    <location>
        <begin position="235"/>
        <end position="252"/>
    </location>
</feature>
<dbReference type="EMBL" id="VXRG01000027">
    <property type="protein sequence ID" value="MXY92348.1"/>
    <property type="molecule type" value="Genomic_DNA"/>
</dbReference>
<dbReference type="AlphaFoldDB" id="A0A6B0YSB1"/>
<feature type="transmembrane region" description="Helical" evidence="1">
    <location>
        <begin position="286"/>
        <end position="304"/>
    </location>
</feature>
<evidence type="ECO:0000313" key="2">
    <source>
        <dbReference type="EMBL" id="MXY92348.1"/>
    </source>
</evidence>
<feature type="transmembrane region" description="Helical" evidence="1">
    <location>
        <begin position="161"/>
        <end position="182"/>
    </location>
</feature>
<proteinExistence type="predicted"/>
<feature type="transmembrane region" description="Helical" evidence="1">
    <location>
        <begin position="411"/>
        <end position="430"/>
    </location>
</feature>
<evidence type="ECO:0008006" key="3">
    <source>
        <dbReference type="Google" id="ProtNLM"/>
    </source>
</evidence>